<keyword evidence="2" id="KW-0732">Signal</keyword>
<accession>A0A8K0WZA3</accession>
<reference evidence="3" key="1">
    <citation type="journal article" date="2021" name="Nat. Commun.">
        <title>Genetic determinants of endophytism in the Arabidopsis root mycobiome.</title>
        <authorList>
            <person name="Mesny F."/>
            <person name="Miyauchi S."/>
            <person name="Thiergart T."/>
            <person name="Pickel B."/>
            <person name="Atanasova L."/>
            <person name="Karlsson M."/>
            <person name="Huettel B."/>
            <person name="Barry K.W."/>
            <person name="Haridas S."/>
            <person name="Chen C."/>
            <person name="Bauer D."/>
            <person name="Andreopoulos W."/>
            <person name="Pangilinan J."/>
            <person name="LaButti K."/>
            <person name="Riley R."/>
            <person name="Lipzen A."/>
            <person name="Clum A."/>
            <person name="Drula E."/>
            <person name="Henrissat B."/>
            <person name="Kohler A."/>
            <person name="Grigoriev I.V."/>
            <person name="Martin F.M."/>
            <person name="Hacquard S."/>
        </authorList>
    </citation>
    <scope>NUCLEOTIDE SEQUENCE</scope>
    <source>
        <strain evidence="3">MPI-CAGE-AT-0016</strain>
    </source>
</reference>
<feature type="chain" id="PRO_5035431348" evidence="2">
    <location>
        <begin position="26"/>
        <end position="180"/>
    </location>
</feature>
<evidence type="ECO:0000256" key="2">
    <source>
        <dbReference type="SAM" id="SignalP"/>
    </source>
</evidence>
<protein>
    <submittedName>
        <fullName evidence="3">Uncharacterized protein</fullName>
    </submittedName>
</protein>
<dbReference type="EMBL" id="JAGPXD010000006">
    <property type="protein sequence ID" value="KAH7349775.1"/>
    <property type="molecule type" value="Genomic_DNA"/>
</dbReference>
<dbReference type="Proteomes" id="UP000813385">
    <property type="component" value="Unassembled WGS sequence"/>
</dbReference>
<keyword evidence="4" id="KW-1185">Reference proteome</keyword>
<evidence type="ECO:0000256" key="1">
    <source>
        <dbReference type="SAM" id="MobiDB-lite"/>
    </source>
</evidence>
<gene>
    <name evidence="3" type="ORF">B0T11DRAFT_301966</name>
</gene>
<comment type="caution">
    <text evidence="3">The sequence shown here is derived from an EMBL/GenBank/DDBJ whole genome shotgun (WGS) entry which is preliminary data.</text>
</comment>
<feature type="region of interest" description="Disordered" evidence="1">
    <location>
        <begin position="67"/>
        <end position="106"/>
    </location>
</feature>
<name>A0A8K0WZA3_9PEZI</name>
<proteinExistence type="predicted"/>
<evidence type="ECO:0000313" key="3">
    <source>
        <dbReference type="EMBL" id="KAH7349775.1"/>
    </source>
</evidence>
<dbReference type="AlphaFoldDB" id="A0A8K0WZA3"/>
<organism evidence="3 4">
    <name type="scientific">Plectosphaerella cucumerina</name>
    <dbReference type="NCBI Taxonomy" id="40658"/>
    <lineage>
        <taxon>Eukaryota</taxon>
        <taxon>Fungi</taxon>
        <taxon>Dikarya</taxon>
        <taxon>Ascomycota</taxon>
        <taxon>Pezizomycotina</taxon>
        <taxon>Sordariomycetes</taxon>
        <taxon>Hypocreomycetidae</taxon>
        <taxon>Glomerellales</taxon>
        <taxon>Plectosphaerellaceae</taxon>
        <taxon>Plectosphaerella</taxon>
    </lineage>
</organism>
<feature type="signal peptide" evidence="2">
    <location>
        <begin position="1"/>
        <end position="25"/>
    </location>
</feature>
<evidence type="ECO:0000313" key="4">
    <source>
        <dbReference type="Proteomes" id="UP000813385"/>
    </source>
</evidence>
<sequence>MCRITQTPFLFAACSHLCVLSTVESCDDVDHPNGLPLYCGPAEWNLVTVLELETLSLRCKNCRAGPRVAPDEGDKLPAKPPTLEKPPALKRKPTKVIPSSKTATATRARAAKPAKAAILAEEHQVVAEETHVIVEEVQAKAALYNMSVEEYKKECAIQLGIIGAYETKRAEVWDETPETA</sequence>